<dbReference type="OrthoDB" id="5200148at2759"/>
<dbReference type="EMBL" id="MAVT02001642">
    <property type="protein sequence ID" value="POS70431.1"/>
    <property type="molecule type" value="Genomic_DNA"/>
</dbReference>
<organism evidence="1 2">
    <name type="scientific">Diaporthe helianthi</name>
    <dbReference type="NCBI Taxonomy" id="158607"/>
    <lineage>
        <taxon>Eukaryota</taxon>
        <taxon>Fungi</taxon>
        <taxon>Dikarya</taxon>
        <taxon>Ascomycota</taxon>
        <taxon>Pezizomycotina</taxon>
        <taxon>Sordariomycetes</taxon>
        <taxon>Sordariomycetidae</taxon>
        <taxon>Diaporthales</taxon>
        <taxon>Diaporthaceae</taxon>
        <taxon>Diaporthe</taxon>
    </lineage>
</organism>
<dbReference type="AlphaFoldDB" id="A0A2P5HJQ1"/>
<sequence length="140" mass="15252">MKSVQTALLALVGTTANGWKLQWYAGINIQCQVYDNFDNFIVRVWEGQCAGDEWACNPSSGNNYSSTATKCHDNIYNDGLVTSTENCEREIGRGTALVVSGCCQFFSGQDSCSGSPYLELAEGVCEDPIQITNFTCSDEC</sequence>
<proteinExistence type="predicted"/>
<protein>
    <submittedName>
        <fullName evidence="1">Uncharacterized protein</fullName>
    </submittedName>
</protein>
<name>A0A2P5HJQ1_DIAHE</name>
<evidence type="ECO:0000313" key="1">
    <source>
        <dbReference type="EMBL" id="POS70431.1"/>
    </source>
</evidence>
<dbReference type="InParanoid" id="A0A2P5HJQ1"/>
<keyword evidence="2" id="KW-1185">Reference proteome</keyword>
<dbReference type="Proteomes" id="UP000094444">
    <property type="component" value="Unassembled WGS sequence"/>
</dbReference>
<gene>
    <name evidence="1" type="ORF">DHEL01_v211173</name>
</gene>
<evidence type="ECO:0000313" key="2">
    <source>
        <dbReference type="Proteomes" id="UP000094444"/>
    </source>
</evidence>
<accession>A0A2P5HJQ1</accession>
<comment type="caution">
    <text evidence="1">The sequence shown here is derived from an EMBL/GenBank/DDBJ whole genome shotgun (WGS) entry which is preliminary data.</text>
</comment>
<reference evidence="1" key="1">
    <citation type="submission" date="2017-09" db="EMBL/GenBank/DDBJ databases">
        <title>Polyketide synthases of a Diaporthe helianthi virulent isolate.</title>
        <authorList>
            <person name="Baroncelli R."/>
        </authorList>
    </citation>
    <scope>NUCLEOTIDE SEQUENCE [LARGE SCALE GENOMIC DNA]</scope>
    <source>
        <strain evidence="1">7/96</strain>
    </source>
</reference>